<evidence type="ECO:0000256" key="9">
    <source>
        <dbReference type="ARBA" id="ARBA00022692"/>
    </source>
</evidence>
<dbReference type="InterPro" id="IPR036259">
    <property type="entry name" value="MFS_trans_sf"/>
</dbReference>
<feature type="transmembrane region" description="Helical" evidence="14">
    <location>
        <begin position="157"/>
        <end position="176"/>
    </location>
</feature>
<organism evidence="16 17">
    <name type="scientific">Mola mola</name>
    <name type="common">Ocean sunfish</name>
    <name type="synonym">Tetraodon mola</name>
    <dbReference type="NCBI Taxonomy" id="94237"/>
    <lineage>
        <taxon>Eukaryota</taxon>
        <taxon>Metazoa</taxon>
        <taxon>Chordata</taxon>
        <taxon>Craniata</taxon>
        <taxon>Vertebrata</taxon>
        <taxon>Euteleostomi</taxon>
        <taxon>Actinopterygii</taxon>
        <taxon>Neopterygii</taxon>
        <taxon>Teleostei</taxon>
        <taxon>Neoteleostei</taxon>
        <taxon>Acanthomorphata</taxon>
        <taxon>Eupercaria</taxon>
        <taxon>Tetraodontiformes</taxon>
        <taxon>Molidae</taxon>
        <taxon>Mola</taxon>
    </lineage>
</organism>
<reference evidence="16" key="2">
    <citation type="submission" date="2025-09" db="UniProtKB">
        <authorList>
            <consortium name="Ensembl"/>
        </authorList>
    </citation>
    <scope>IDENTIFICATION</scope>
</reference>
<dbReference type="Gene3D" id="1.20.1250.20">
    <property type="entry name" value="MFS general substrate transporter like domains"/>
    <property type="match status" value="1"/>
</dbReference>
<comment type="catalytic activity">
    <reaction evidence="1">
        <text>D-fructose(out) = D-fructose(in)</text>
        <dbReference type="Rhea" id="RHEA:60372"/>
        <dbReference type="ChEBI" id="CHEBI:37721"/>
    </reaction>
</comment>
<dbReference type="GO" id="GO:0070837">
    <property type="term" value="P:dehydroascorbic acid transport"/>
    <property type="evidence" value="ECO:0007669"/>
    <property type="project" value="TreeGrafter"/>
</dbReference>
<dbReference type="GO" id="GO:0042383">
    <property type="term" value="C:sarcolemma"/>
    <property type="evidence" value="ECO:0007669"/>
    <property type="project" value="UniProtKB-SubCell"/>
</dbReference>
<dbReference type="GO" id="GO:1990539">
    <property type="term" value="P:fructose import across plasma membrane"/>
    <property type="evidence" value="ECO:0007669"/>
    <property type="project" value="UniProtKB-ARBA"/>
</dbReference>
<evidence type="ECO:0000256" key="8">
    <source>
        <dbReference type="ARBA" id="ARBA00022597"/>
    </source>
</evidence>
<feature type="transmembrane region" description="Helical" evidence="14">
    <location>
        <begin position="125"/>
        <end position="145"/>
    </location>
</feature>
<comment type="subcellular location">
    <subcellularLocation>
        <location evidence="2">Cell membrane</location>
        <location evidence="2">Sarcolemma</location>
    </subcellularLocation>
    <subcellularLocation>
        <location evidence="3">Cell membrane</location>
        <topology evidence="3">Multi-pass membrane protein</topology>
    </subcellularLocation>
</comment>
<reference evidence="16" key="1">
    <citation type="submission" date="2025-08" db="UniProtKB">
        <authorList>
            <consortium name="Ensembl"/>
        </authorList>
    </citation>
    <scope>IDENTIFICATION</scope>
</reference>
<dbReference type="GO" id="GO:0005353">
    <property type="term" value="F:fructose transmembrane transporter activity"/>
    <property type="evidence" value="ECO:0007669"/>
    <property type="project" value="UniProtKB-ARBA"/>
</dbReference>
<dbReference type="GO" id="GO:0055056">
    <property type="term" value="F:D-glucose transmembrane transporter activity"/>
    <property type="evidence" value="ECO:0007669"/>
    <property type="project" value="TreeGrafter"/>
</dbReference>
<dbReference type="PROSITE" id="PS50850">
    <property type="entry name" value="MFS"/>
    <property type="match status" value="1"/>
</dbReference>
<feature type="transmembrane region" description="Helical" evidence="14">
    <location>
        <begin position="366"/>
        <end position="384"/>
    </location>
</feature>
<evidence type="ECO:0000256" key="5">
    <source>
        <dbReference type="ARBA" id="ARBA00015973"/>
    </source>
</evidence>
<dbReference type="Ensembl" id="ENSMMOT00000001063.1">
    <property type="protein sequence ID" value="ENSMMOP00000001040.1"/>
    <property type="gene ID" value="ENSMMOG00000000844.1"/>
</dbReference>
<sequence>CVLPSDVQTRGNVLLLIIILGIGGSFQMGYHITGLSSPSPFIQRFINSSWYDRHEEPPSPQTITMIWSLIVSMYAVGGLFGAISIKFVSGMLGRKKAVICNSLVAVVAAGIMLTSKGAKSYEMIIVARSLFGYSAGLGQSTHLMYLGEISLRKFRGIVTLTFAIFTSLGKLSGQFFGLSEIFGREELWEIVLCVPAILSVVQVLVLPFLPEAPRYLFIEKGDDKACKKALQTLWGDGDYKEEMDEMLAEQAAIEAAPPKSLLQLLWDRTVRWQLTTMAVICCCNQLSGMSAVRTEYLYSDTFSFDIFLNTGIPRDKIRYVTLGLGLCEIITSISCVSTRHPLLLLPVYMVSIFSYNVVFLQDSGYWVPYIATVLIILFIIFFCGGPGMCSTHHIGETVTHETKPVLSRVYLPSPLSQNALNSYCFVLFACVSLLGCLYTFFLLPETKGKTLMEISEEFKAIIVCGKLFKPREVETKL</sequence>
<keyword evidence="11 14" id="KW-0472">Membrane</keyword>
<dbReference type="GO" id="GO:0046323">
    <property type="term" value="P:D-glucose import"/>
    <property type="evidence" value="ECO:0007669"/>
    <property type="project" value="TreeGrafter"/>
</dbReference>
<keyword evidence="9 14" id="KW-0812">Transmembrane</keyword>
<evidence type="ECO:0000256" key="11">
    <source>
        <dbReference type="ARBA" id="ARBA00023136"/>
    </source>
</evidence>
<keyword evidence="10 14" id="KW-1133">Transmembrane helix</keyword>
<feature type="transmembrane region" description="Helical" evidence="14">
    <location>
        <begin position="65"/>
        <end position="85"/>
    </location>
</feature>
<dbReference type="InterPro" id="IPR045263">
    <property type="entry name" value="GLUT"/>
</dbReference>
<evidence type="ECO:0000256" key="2">
    <source>
        <dbReference type="ARBA" id="ARBA00004135"/>
    </source>
</evidence>
<feature type="transmembrane region" description="Helical" evidence="14">
    <location>
        <begin position="342"/>
        <end position="360"/>
    </location>
</feature>
<name>A0A3Q4AAU4_MOLML</name>
<evidence type="ECO:0000256" key="13">
    <source>
        <dbReference type="ARBA" id="ARBA00031099"/>
    </source>
</evidence>
<feature type="transmembrane region" description="Helical" evidence="14">
    <location>
        <begin position="188"/>
        <end position="209"/>
    </location>
</feature>
<feature type="transmembrane region" description="Helical" evidence="14">
    <location>
        <begin position="12"/>
        <end position="32"/>
    </location>
</feature>
<evidence type="ECO:0000256" key="7">
    <source>
        <dbReference type="ARBA" id="ARBA00022475"/>
    </source>
</evidence>
<evidence type="ECO:0000256" key="1">
    <source>
        <dbReference type="ARBA" id="ARBA00000590"/>
    </source>
</evidence>
<evidence type="ECO:0000256" key="10">
    <source>
        <dbReference type="ARBA" id="ARBA00022989"/>
    </source>
</evidence>
<dbReference type="STRING" id="94237.ENSMMOP00000001040"/>
<dbReference type="PANTHER" id="PTHR23503:SF130">
    <property type="entry name" value="SOLUTE CARRIER FAMILY 2 (FACILITATED GLUCOSE TRANSPORTER), MEMBER 9-LIKE 1"/>
    <property type="match status" value="1"/>
</dbReference>
<keyword evidence="6" id="KW-0813">Transport</keyword>
<dbReference type="AlphaFoldDB" id="A0A3Q4AAU4"/>
<dbReference type="InterPro" id="IPR020846">
    <property type="entry name" value="MFS_dom"/>
</dbReference>
<evidence type="ECO:0000256" key="4">
    <source>
        <dbReference type="ARBA" id="ARBA00007004"/>
    </source>
</evidence>
<evidence type="ECO:0000313" key="16">
    <source>
        <dbReference type="Ensembl" id="ENSMMOP00000001040.1"/>
    </source>
</evidence>
<protein>
    <recommendedName>
        <fullName evidence="5">Solute carrier family 2, facilitated glucose transporter member 5</fullName>
    </recommendedName>
    <alternativeName>
        <fullName evidence="13">Fructose transporter</fullName>
    </alternativeName>
    <alternativeName>
        <fullName evidence="12">Glucose transporter type 5, small intestine</fullName>
    </alternativeName>
</protein>
<evidence type="ECO:0000256" key="14">
    <source>
        <dbReference type="SAM" id="Phobius"/>
    </source>
</evidence>
<evidence type="ECO:0000313" key="17">
    <source>
        <dbReference type="Proteomes" id="UP000261620"/>
    </source>
</evidence>
<comment type="similarity">
    <text evidence="4">Belongs to the major facilitator superfamily. Sugar transporter (TC 2.A.1.1) family. Glucose transporter subfamily.</text>
</comment>
<keyword evidence="17" id="KW-1185">Reference proteome</keyword>
<dbReference type="Pfam" id="PF00083">
    <property type="entry name" value="Sugar_tr"/>
    <property type="match status" value="1"/>
</dbReference>
<evidence type="ECO:0000259" key="15">
    <source>
        <dbReference type="PROSITE" id="PS50850"/>
    </source>
</evidence>
<evidence type="ECO:0000256" key="6">
    <source>
        <dbReference type="ARBA" id="ARBA00022448"/>
    </source>
</evidence>
<evidence type="ECO:0000256" key="12">
    <source>
        <dbReference type="ARBA" id="ARBA00029961"/>
    </source>
</evidence>
<dbReference type="Proteomes" id="UP000261620">
    <property type="component" value="Unplaced"/>
</dbReference>
<dbReference type="PANTHER" id="PTHR23503">
    <property type="entry name" value="SOLUTE CARRIER FAMILY 2"/>
    <property type="match status" value="1"/>
</dbReference>
<dbReference type="FunFam" id="1.20.1250.20:FF:001511">
    <property type="entry name" value="Solute carrier family 2, facilitated glucose transporter member 5"/>
    <property type="match status" value="1"/>
</dbReference>
<evidence type="ECO:0000256" key="3">
    <source>
        <dbReference type="ARBA" id="ARBA00004651"/>
    </source>
</evidence>
<dbReference type="InterPro" id="IPR005828">
    <property type="entry name" value="MFS_sugar_transport-like"/>
</dbReference>
<dbReference type="SUPFAM" id="SSF103473">
    <property type="entry name" value="MFS general substrate transporter"/>
    <property type="match status" value="1"/>
</dbReference>
<dbReference type="OMA" id="ANGWYMT"/>
<proteinExistence type="inferred from homology"/>
<keyword evidence="8" id="KW-0762">Sugar transport</keyword>
<feature type="domain" description="Major facilitator superfamily (MFS) profile" evidence="15">
    <location>
        <begin position="17"/>
        <end position="447"/>
    </location>
</feature>
<keyword evidence="7" id="KW-1003">Cell membrane</keyword>
<feature type="transmembrane region" description="Helical" evidence="14">
    <location>
        <begin position="423"/>
        <end position="443"/>
    </location>
</feature>
<accession>A0A3Q4AAU4</accession>
<feature type="transmembrane region" description="Helical" evidence="14">
    <location>
        <begin position="97"/>
        <end position="113"/>
    </location>
</feature>